<feature type="coiled-coil region" evidence="1">
    <location>
        <begin position="284"/>
        <end position="370"/>
    </location>
</feature>
<dbReference type="Proteomes" id="UP000541444">
    <property type="component" value="Unassembled WGS sequence"/>
</dbReference>
<sequence>MRVVVMMERWLYSSVVRVKLDSTVDSYSDTEGQTWNDNIIWVKGNYLQRDDEEPLDLRFRTIKQSVKSSVERKESLLDKVAEEKTELELVLEGFGLSRQKRVDSRLNKVARLVKGIWLGIEEEEKRWMPLRRTPMLRRKMRRKRKWKHRDHGRSGWYFLPDVYLSGDNVELPEGGSEKVELDSSHSREDDVLMCNREFAEQFDWMKEANENREVQYVKAHFRLMELTQAISDLALQIEEKDSEIKKGVKELVEGNVQKGNANLREFRHKLDTSLIREKVLKGVIKAKESLVKRKEELLKDMSAREELNAEIGRLRARVVDLEAMNLVESAKYIKMLEENQIYYANFDTEMTEQKNNYARLESRLKKVRARFVTMVIPDTSRSDLLKAIVAYFAEEVKKT</sequence>
<organism evidence="2 3">
    <name type="scientific">Kingdonia uniflora</name>
    <dbReference type="NCBI Taxonomy" id="39325"/>
    <lineage>
        <taxon>Eukaryota</taxon>
        <taxon>Viridiplantae</taxon>
        <taxon>Streptophyta</taxon>
        <taxon>Embryophyta</taxon>
        <taxon>Tracheophyta</taxon>
        <taxon>Spermatophyta</taxon>
        <taxon>Magnoliopsida</taxon>
        <taxon>Ranunculales</taxon>
        <taxon>Circaeasteraceae</taxon>
        <taxon>Kingdonia</taxon>
    </lineage>
</organism>
<dbReference type="EMBL" id="JACGCM010002660">
    <property type="protein sequence ID" value="KAF6137102.1"/>
    <property type="molecule type" value="Genomic_DNA"/>
</dbReference>
<evidence type="ECO:0000256" key="1">
    <source>
        <dbReference type="SAM" id="Coils"/>
    </source>
</evidence>
<name>A0A7J7L3F3_9MAGN</name>
<evidence type="ECO:0000313" key="2">
    <source>
        <dbReference type="EMBL" id="KAF6137102.1"/>
    </source>
</evidence>
<protein>
    <submittedName>
        <fullName evidence="2">Uncharacterized protein</fullName>
    </submittedName>
</protein>
<keyword evidence="3" id="KW-1185">Reference proteome</keyword>
<reference evidence="2 3" key="1">
    <citation type="journal article" date="2020" name="IScience">
        <title>Genome Sequencing of the Endangered Kingdonia uniflora (Circaeasteraceae, Ranunculales) Reveals Potential Mechanisms of Evolutionary Specialization.</title>
        <authorList>
            <person name="Sun Y."/>
            <person name="Deng T."/>
            <person name="Zhang A."/>
            <person name="Moore M.J."/>
            <person name="Landis J.B."/>
            <person name="Lin N."/>
            <person name="Zhang H."/>
            <person name="Zhang X."/>
            <person name="Huang J."/>
            <person name="Zhang X."/>
            <person name="Sun H."/>
            <person name="Wang H."/>
        </authorList>
    </citation>
    <scope>NUCLEOTIDE SEQUENCE [LARGE SCALE GENOMIC DNA]</scope>
    <source>
        <strain evidence="2">TB1705</strain>
        <tissue evidence="2">Leaf</tissue>
    </source>
</reference>
<keyword evidence="1" id="KW-0175">Coiled coil</keyword>
<comment type="caution">
    <text evidence="2">The sequence shown here is derived from an EMBL/GenBank/DDBJ whole genome shotgun (WGS) entry which is preliminary data.</text>
</comment>
<gene>
    <name evidence="2" type="ORF">GIB67_030866</name>
</gene>
<dbReference type="AlphaFoldDB" id="A0A7J7L3F3"/>
<accession>A0A7J7L3F3</accession>
<evidence type="ECO:0000313" key="3">
    <source>
        <dbReference type="Proteomes" id="UP000541444"/>
    </source>
</evidence>
<proteinExistence type="predicted"/>